<evidence type="ECO:0000313" key="6">
    <source>
        <dbReference type="Proteomes" id="UP000190274"/>
    </source>
</evidence>
<protein>
    <submittedName>
        <fullName evidence="5">LADA_0D05490g1_1</fullName>
    </submittedName>
</protein>
<dbReference type="OrthoDB" id="4033519at2759"/>
<organism evidence="5 6">
    <name type="scientific">Lachancea dasiensis</name>
    <dbReference type="NCBI Taxonomy" id="1072105"/>
    <lineage>
        <taxon>Eukaryota</taxon>
        <taxon>Fungi</taxon>
        <taxon>Dikarya</taxon>
        <taxon>Ascomycota</taxon>
        <taxon>Saccharomycotina</taxon>
        <taxon>Saccharomycetes</taxon>
        <taxon>Saccharomycetales</taxon>
        <taxon>Saccharomycetaceae</taxon>
        <taxon>Lachancea</taxon>
    </lineage>
</organism>
<evidence type="ECO:0000256" key="3">
    <source>
        <dbReference type="ARBA" id="ARBA00011486"/>
    </source>
</evidence>
<dbReference type="GO" id="GO:0008073">
    <property type="term" value="F:ornithine decarboxylase inhibitor activity"/>
    <property type="evidence" value="ECO:0007669"/>
    <property type="project" value="InterPro"/>
</dbReference>
<gene>
    <name evidence="5" type="ORF">LADA_0D05490G</name>
</gene>
<name>A0A1G4J5G5_9SACH</name>
<evidence type="ECO:0000313" key="5">
    <source>
        <dbReference type="EMBL" id="SCU85064.1"/>
    </source>
</evidence>
<dbReference type="Proteomes" id="UP000190274">
    <property type="component" value="Chromosome D"/>
</dbReference>
<dbReference type="EMBL" id="LT598454">
    <property type="protein sequence ID" value="SCU85064.1"/>
    <property type="molecule type" value="Genomic_DNA"/>
</dbReference>
<comment type="similarity">
    <text evidence="2">Belongs to the ODC antizyme family.</text>
</comment>
<reference evidence="5 6" key="1">
    <citation type="submission" date="2016-03" db="EMBL/GenBank/DDBJ databases">
        <authorList>
            <person name="Devillers H."/>
        </authorList>
    </citation>
    <scope>NUCLEOTIDE SEQUENCE [LARGE SCALE GENOMIC DNA]</scope>
    <source>
        <strain evidence="5">CBS 10888</strain>
    </source>
</reference>
<evidence type="ECO:0000256" key="1">
    <source>
        <dbReference type="ARBA" id="ARBA00002307"/>
    </source>
</evidence>
<sequence>MELPASNKQLTELYWDSILLTESSFLDPGHLDYPSFQRFVVQEVGNMLTILDKGYKMDSKRAGKSPWRHIGLSYSILYFADWYSSPIWCKNDSTRLQVVLTRNMHNVVRPLLMALLEYAANLNLVMLRLHVSRNVDGIKELLRNLNWLGGRIVSNENRFKALECLTPQEGTMFSDEKYVIIEFEC</sequence>
<keyword evidence="6" id="KW-1185">Reference proteome</keyword>
<dbReference type="GO" id="GO:0075523">
    <property type="term" value="P:viral translational frameshifting"/>
    <property type="evidence" value="ECO:0007669"/>
    <property type="project" value="UniProtKB-KW"/>
</dbReference>
<dbReference type="AlphaFoldDB" id="A0A1G4J5G5"/>
<keyword evidence="4" id="KW-0688">Ribosomal frameshifting</keyword>
<dbReference type="InterPro" id="IPR002993">
    <property type="entry name" value="ODC_AZ"/>
</dbReference>
<comment type="function">
    <text evidence="1">Ornithine decarboxylase (ODC) antizyme protein that negatively regulates ODC activity and intracellular polyamine biosynthesis in response to increased intracellular polyamine levels. Binds to ODC monomers, inhibiting the assembly of the functional ODC homodimer, and targets the monomers for ubiquitin-independent proteolytic destruction by the 26S proteasome.</text>
</comment>
<evidence type="ECO:0000256" key="2">
    <source>
        <dbReference type="ARBA" id="ARBA00008796"/>
    </source>
</evidence>
<dbReference type="Pfam" id="PF02100">
    <property type="entry name" value="ODC_AZ"/>
    <property type="match status" value="1"/>
</dbReference>
<proteinExistence type="inferred from homology"/>
<accession>A0A1G4J5G5</accession>
<evidence type="ECO:0000256" key="4">
    <source>
        <dbReference type="ARBA" id="ARBA00022758"/>
    </source>
</evidence>
<comment type="subunit">
    <text evidence="3">Interacts with ODC and thereby sterically blocks ODC homodimerization.</text>
</comment>